<reference evidence="3" key="1">
    <citation type="submission" date="2023-03" db="EMBL/GenBank/DDBJ databases">
        <title>Massive genome expansion in bonnet fungi (Mycena s.s.) driven by repeated elements and novel gene families across ecological guilds.</title>
        <authorList>
            <consortium name="Lawrence Berkeley National Laboratory"/>
            <person name="Harder C.B."/>
            <person name="Miyauchi S."/>
            <person name="Viragh M."/>
            <person name="Kuo A."/>
            <person name="Thoen E."/>
            <person name="Andreopoulos B."/>
            <person name="Lu D."/>
            <person name="Skrede I."/>
            <person name="Drula E."/>
            <person name="Henrissat B."/>
            <person name="Morin E."/>
            <person name="Kohler A."/>
            <person name="Barry K."/>
            <person name="LaButti K."/>
            <person name="Morin E."/>
            <person name="Salamov A."/>
            <person name="Lipzen A."/>
            <person name="Mereny Z."/>
            <person name="Hegedus B."/>
            <person name="Baldrian P."/>
            <person name="Stursova M."/>
            <person name="Weitz H."/>
            <person name="Taylor A."/>
            <person name="Grigoriev I.V."/>
            <person name="Nagy L.G."/>
            <person name="Martin F."/>
            <person name="Kauserud H."/>
        </authorList>
    </citation>
    <scope>NUCLEOTIDE SEQUENCE</scope>
    <source>
        <strain evidence="3">CBHHK200</strain>
    </source>
</reference>
<gene>
    <name evidence="3" type="ORF">C8F04DRAFT_623859</name>
</gene>
<proteinExistence type="predicted"/>
<organism evidence="3 4">
    <name type="scientific">Mycena alexandri</name>
    <dbReference type="NCBI Taxonomy" id="1745969"/>
    <lineage>
        <taxon>Eukaryota</taxon>
        <taxon>Fungi</taxon>
        <taxon>Dikarya</taxon>
        <taxon>Basidiomycota</taxon>
        <taxon>Agaricomycotina</taxon>
        <taxon>Agaricomycetes</taxon>
        <taxon>Agaricomycetidae</taxon>
        <taxon>Agaricales</taxon>
        <taxon>Marasmiineae</taxon>
        <taxon>Mycenaceae</taxon>
        <taxon>Mycena</taxon>
    </lineage>
</organism>
<evidence type="ECO:0000256" key="2">
    <source>
        <dbReference type="SAM" id="Phobius"/>
    </source>
</evidence>
<accession>A0AAD6SVD9</accession>
<dbReference type="Proteomes" id="UP001218188">
    <property type="component" value="Unassembled WGS sequence"/>
</dbReference>
<name>A0AAD6SVD9_9AGAR</name>
<protein>
    <submittedName>
        <fullName evidence="3">Uncharacterized protein</fullName>
    </submittedName>
</protein>
<dbReference type="EMBL" id="JARJCM010000065">
    <property type="protein sequence ID" value="KAJ7033400.1"/>
    <property type="molecule type" value="Genomic_DNA"/>
</dbReference>
<keyword evidence="4" id="KW-1185">Reference proteome</keyword>
<feature type="transmembrane region" description="Helical" evidence="2">
    <location>
        <begin position="63"/>
        <end position="83"/>
    </location>
</feature>
<comment type="caution">
    <text evidence="3">The sequence shown here is derived from an EMBL/GenBank/DDBJ whole genome shotgun (WGS) entry which is preliminary data.</text>
</comment>
<evidence type="ECO:0000256" key="1">
    <source>
        <dbReference type="SAM" id="MobiDB-lite"/>
    </source>
</evidence>
<sequence>MIIVDDTPGSKASTPLLGAASGSGDLPPAYAPREDSGLLGSAQVPYSAQQRVGEPARKRFCKALLVAFVVWFLVSALVGSLVGERSLGHGYTIPRDINTGKCVTEWSTEVKNSSFPYSVSTTFDFALPSKTLLLLSKGQLSSGNLKIQRSNNISTRVEVKVIVNYHTPTARDSAQVCKIRRNKEEVGVGLFTPTYWRPPSRTDALSFDVVLTLPHSESTQYINSLATEMDNFSHDVDTMHGIFFKEVRLTASNGHIVTQDLAAEIVTLTTSDAMVQSSLVALDVQVHSSNGDILGFFTVTNSLDLYTTNGIITATATVDPNPFYPKTAKSVSMVTSNGVLNAQINLGLSDSKPAAFLVETITTNANLMTQIVSAPLDSSLNVAARTSNGIAYLVLPSTYEGRLLASTSNADINVQSPSPNVPDPACKGDPECTSRKRSFQVATINKLSFDGSVFWNKENAARSEADVSTSNAPAILVV</sequence>
<keyword evidence="2" id="KW-1133">Transmembrane helix</keyword>
<keyword evidence="2" id="KW-0812">Transmembrane</keyword>
<keyword evidence="2" id="KW-0472">Membrane</keyword>
<evidence type="ECO:0000313" key="3">
    <source>
        <dbReference type="EMBL" id="KAJ7033400.1"/>
    </source>
</evidence>
<dbReference type="AlphaFoldDB" id="A0AAD6SVD9"/>
<feature type="region of interest" description="Disordered" evidence="1">
    <location>
        <begin position="1"/>
        <end position="26"/>
    </location>
</feature>
<evidence type="ECO:0000313" key="4">
    <source>
        <dbReference type="Proteomes" id="UP001218188"/>
    </source>
</evidence>